<dbReference type="SUPFAM" id="SSF53335">
    <property type="entry name" value="S-adenosyl-L-methionine-dependent methyltransferases"/>
    <property type="match status" value="1"/>
</dbReference>
<comment type="caution">
    <text evidence="3">The sequence shown here is derived from an EMBL/GenBank/DDBJ whole genome shotgun (WGS) entry which is preliminary data.</text>
</comment>
<proteinExistence type="predicted"/>
<dbReference type="Pfam" id="PF08241">
    <property type="entry name" value="Methyltransf_11"/>
    <property type="match status" value="1"/>
</dbReference>
<dbReference type="GO" id="GO:0032259">
    <property type="term" value="P:methylation"/>
    <property type="evidence" value="ECO:0007669"/>
    <property type="project" value="UniProtKB-KW"/>
</dbReference>
<dbReference type="Proteomes" id="UP000295132">
    <property type="component" value="Unassembled WGS sequence"/>
</dbReference>
<dbReference type="AlphaFoldDB" id="A0A4R5VQB1"/>
<reference evidence="2" key="2">
    <citation type="submission" date="2023-08" db="EMBL/GenBank/DDBJ databases">
        <title>Nitrogen cycling bacteria in agricultural field soils.</title>
        <authorList>
            <person name="Jang J."/>
        </authorList>
    </citation>
    <scope>NUCLEOTIDE SEQUENCE</scope>
    <source>
        <strain evidence="2">PS3-36</strain>
    </source>
</reference>
<dbReference type="RefSeq" id="WP_133336209.1">
    <property type="nucleotide sequence ID" value="NZ_JAVGVR010000001.1"/>
</dbReference>
<dbReference type="InterPro" id="IPR013216">
    <property type="entry name" value="Methyltransf_11"/>
</dbReference>
<dbReference type="PANTHER" id="PTHR43861:SF1">
    <property type="entry name" value="TRANS-ACONITATE 2-METHYLTRANSFERASE"/>
    <property type="match status" value="1"/>
</dbReference>
<keyword evidence="5" id="KW-1185">Reference proteome</keyword>
<evidence type="ECO:0000259" key="1">
    <source>
        <dbReference type="Pfam" id="PF08241"/>
    </source>
</evidence>
<dbReference type="GO" id="GO:0008757">
    <property type="term" value="F:S-adenosylmethionine-dependent methyltransferase activity"/>
    <property type="evidence" value="ECO:0007669"/>
    <property type="project" value="InterPro"/>
</dbReference>
<feature type="domain" description="Methyltransferase type 11" evidence="1">
    <location>
        <begin position="50"/>
        <end position="141"/>
    </location>
</feature>
<dbReference type="EMBL" id="SMYO01000007">
    <property type="protein sequence ID" value="TDK60437.1"/>
    <property type="molecule type" value="Genomic_DNA"/>
</dbReference>
<dbReference type="CDD" id="cd02440">
    <property type="entry name" value="AdoMet_MTases"/>
    <property type="match status" value="1"/>
</dbReference>
<dbReference type="PANTHER" id="PTHR43861">
    <property type="entry name" value="TRANS-ACONITATE 2-METHYLTRANSFERASE-RELATED"/>
    <property type="match status" value="1"/>
</dbReference>
<gene>
    <name evidence="3" type="ORF">E2K98_16675</name>
    <name evidence="2" type="ORF">RCG21_24115</name>
</gene>
<name>A0A4R5VQB1_9BACI</name>
<dbReference type="InterPro" id="IPR029063">
    <property type="entry name" value="SAM-dependent_MTases_sf"/>
</dbReference>
<reference evidence="3 4" key="1">
    <citation type="submission" date="2019-03" db="EMBL/GenBank/DDBJ databases">
        <title>Bacillus niacini sp. nov. a Nicotinate-Metabolizing Mesophile Isolated from Soil.</title>
        <authorList>
            <person name="Zhang G."/>
        </authorList>
    </citation>
    <scope>NUCLEOTIDE SEQUENCE [LARGE SCALE GENOMIC DNA]</scope>
    <source>
        <strain evidence="3 4">WN066</strain>
    </source>
</reference>
<protein>
    <submittedName>
        <fullName evidence="2">Class I SAM-dependent methyltransferase</fullName>
    </submittedName>
    <submittedName>
        <fullName evidence="3">Methyltransferase domain-containing protein</fullName>
    </submittedName>
</protein>
<organism evidence="3 4">
    <name type="scientific">Bacillus salipaludis</name>
    <dbReference type="NCBI Taxonomy" id="2547811"/>
    <lineage>
        <taxon>Bacteria</taxon>
        <taxon>Bacillati</taxon>
        <taxon>Bacillota</taxon>
        <taxon>Bacilli</taxon>
        <taxon>Bacillales</taxon>
        <taxon>Bacillaceae</taxon>
        <taxon>Bacillus</taxon>
    </lineage>
</organism>
<dbReference type="EMBL" id="JAVGVR010000001">
    <property type="protein sequence ID" value="MDQ6599385.1"/>
    <property type="molecule type" value="Genomic_DNA"/>
</dbReference>
<evidence type="ECO:0000313" key="5">
    <source>
        <dbReference type="Proteomes" id="UP001178888"/>
    </source>
</evidence>
<accession>A0A4R5VQB1</accession>
<dbReference type="Gene3D" id="3.40.50.150">
    <property type="entry name" value="Vaccinia Virus protein VP39"/>
    <property type="match status" value="1"/>
</dbReference>
<evidence type="ECO:0000313" key="2">
    <source>
        <dbReference type="EMBL" id="MDQ6599385.1"/>
    </source>
</evidence>
<sequence>MQWVDEAEKQWDNRADSWHSSSRGMWETGSRKDIIPFLKKYLPDESAICDLGCGDGYASVKLARMGHHVTGIDLSEQMLEKASVLAVGSSVQFIKADISEVPLEPNSLDAVMAINSLEWTESPLKVLFEIKRIVKKDGLACIAILGPTAMPRINSFRRLYGEKVICNTMMPWEFEKLAEENGFKKIAEMGVYKREAEKLPVENLPLELRQSLSFMWVFMFKIK</sequence>
<evidence type="ECO:0000313" key="3">
    <source>
        <dbReference type="EMBL" id="TDK60437.1"/>
    </source>
</evidence>
<keyword evidence="3" id="KW-0808">Transferase</keyword>
<dbReference type="Proteomes" id="UP001178888">
    <property type="component" value="Unassembled WGS sequence"/>
</dbReference>
<evidence type="ECO:0000313" key="4">
    <source>
        <dbReference type="Proteomes" id="UP000295132"/>
    </source>
</evidence>
<keyword evidence="3" id="KW-0489">Methyltransferase</keyword>